<organism evidence="1 2">
    <name type="scientific">Ralstonia flaminis</name>
    <dbReference type="NCBI Taxonomy" id="3058597"/>
    <lineage>
        <taxon>Bacteria</taxon>
        <taxon>Pseudomonadati</taxon>
        <taxon>Pseudomonadota</taxon>
        <taxon>Betaproteobacteria</taxon>
        <taxon>Burkholderiales</taxon>
        <taxon>Burkholderiaceae</taxon>
        <taxon>Ralstonia</taxon>
    </lineage>
</organism>
<sequence>MPQDKIKIFSIDHDKVVDAIMATGRANYRYAIENFVPLINRLEIQRKVQNPRFYERLKRDILRECLMPPITLAFIDPDHINVNTAAKFGAFVTKNIENGFILDGIQRLSTLQRAHNEHEDKFPIEQPIFVNILLCKSMDNLLYRMITLNNGQRPMTTRHQIEILTANLFNFSDGDIDLTTEKSGLRRKPGIFSHSDFVLGYMAFLSNSTNVDSQKLIQEKLDDLLASKILEHDPTENSVQFSEVVDLIKILTEDENLDKWFRINNNLIGFCAGIRKSYTPIRRMNTKKVRDAISSFEEAFRSFDVSKIKLGRARRNAVEYFILNAKKMFGASATEITDKLVDVLE</sequence>
<gene>
    <name evidence="1" type="ORF">LMG18101_01831</name>
</gene>
<protein>
    <recommendedName>
        <fullName evidence="3">DUF262 domain-containing protein</fullName>
    </recommendedName>
</protein>
<keyword evidence="2" id="KW-1185">Reference proteome</keyword>
<evidence type="ECO:0000313" key="2">
    <source>
        <dbReference type="Proteomes" id="UP001189757"/>
    </source>
</evidence>
<reference evidence="1 2" key="1">
    <citation type="submission" date="2023-07" db="EMBL/GenBank/DDBJ databases">
        <authorList>
            <person name="Peeters C."/>
        </authorList>
    </citation>
    <scope>NUCLEOTIDE SEQUENCE [LARGE SCALE GENOMIC DNA]</scope>
    <source>
        <strain evidence="1 2">LMG 18101</strain>
    </source>
</reference>
<comment type="caution">
    <text evidence="1">The sequence shown here is derived from an EMBL/GenBank/DDBJ whole genome shotgun (WGS) entry which is preliminary data.</text>
</comment>
<dbReference type="RefSeq" id="WP_316680861.1">
    <property type="nucleotide sequence ID" value="NZ_CATZLL010000005.1"/>
</dbReference>
<accession>A0ABM9K4G7</accession>
<proteinExistence type="predicted"/>
<name>A0ABM9K4G7_9RALS</name>
<evidence type="ECO:0000313" key="1">
    <source>
        <dbReference type="EMBL" id="CAJ0813219.1"/>
    </source>
</evidence>
<evidence type="ECO:0008006" key="3">
    <source>
        <dbReference type="Google" id="ProtNLM"/>
    </source>
</evidence>
<dbReference type="EMBL" id="CATZLL010000005">
    <property type="protein sequence ID" value="CAJ0813219.1"/>
    <property type="molecule type" value="Genomic_DNA"/>
</dbReference>
<dbReference type="Proteomes" id="UP001189757">
    <property type="component" value="Unassembled WGS sequence"/>
</dbReference>